<dbReference type="AlphaFoldDB" id="A0A1L7CRI8"/>
<evidence type="ECO:0000313" key="2">
    <source>
        <dbReference type="Proteomes" id="UP000185434"/>
    </source>
</evidence>
<proteinExistence type="predicted"/>
<keyword evidence="1" id="KW-0547">Nucleotide-binding</keyword>
<keyword evidence="2" id="KW-1185">Reference proteome</keyword>
<dbReference type="RefSeq" id="WP_075663408.1">
    <property type="nucleotide sequence ID" value="NZ_CP009247.1"/>
</dbReference>
<dbReference type="Pfam" id="PF11305">
    <property type="entry name" value="DUF3107"/>
    <property type="match status" value="1"/>
</dbReference>
<sequence>MELKIGFKDTPRELVIDAKGDAGAVSGEVRSALERGEGILELEDQRGQRYLLRVSEVAYAAVGADTPRTVGFAGA</sequence>
<dbReference type="STRING" id="1437875.CFRA_03100"/>
<dbReference type="EMBL" id="CP009247">
    <property type="protein sequence ID" value="APT88431.1"/>
    <property type="molecule type" value="Genomic_DNA"/>
</dbReference>
<dbReference type="GO" id="GO:0005524">
    <property type="term" value="F:ATP binding"/>
    <property type="evidence" value="ECO:0007669"/>
    <property type="project" value="UniProtKB-KW"/>
</dbReference>
<protein>
    <submittedName>
        <fullName evidence="1">ATP-binding protein</fullName>
    </submittedName>
</protein>
<dbReference type="OrthoDB" id="3268468at2"/>
<name>A0A1L7CRI8_9CORY</name>
<reference evidence="1 2" key="1">
    <citation type="submission" date="2014-08" db="EMBL/GenBank/DDBJ databases">
        <title>Complete genome sequence of Corynebacterium frankenforstense ST18(T) (=DSM 45800(T)), isolated from raw cow milk.</title>
        <authorList>
            <person name="Ruckert C."/>
            <person name="Albersmeier A."/>
            <person name="Winkler A."/>
            <person name="Lipski A."/>
            <person name="Kalinowski J."/>
        </authorList>
    </citation>
    <scope>NUCLEOTIDE SEQUENCE [LARGE SCALE GENOMIC DNA]</scope>
    <source>
        <strain evidence="1 2">ST18</strain>
    </source>
</reference>
<keyword evidence="1" id="KW-0067">ATP-binding</keyword>
<dbReference type="KEGG" id="cfk:CFRA_03100"/>
<evidence type="ECO:0000313" key="1">
    <source>
        <dbReference type="EMBL" id="APT88431.1"/>
    </source>
</evidence>
<dbReference type="InterPro" id="IPR021456">
    <property type="entry name" value="DUF3107"/>
</dbReference>
<gene>
    <name evidence="1" type="ORF">CFRA_03100</name>
</gene>
<accession>A0A1L7CRI8</accession>
<organism evidence="1 2">
    <name type="scientific">Corynebacterium frankenforstense DSM 45800</name>
    <dbReference type="NCBI Taxonomy" id="1437875"/>
    <lineage>
        <taxon>Bacteria</taxon>
        <taxon>Bacillati</taxon>
        <taxon>Actinomycetota</taxon>
        <taxon>Actinomycetes</taxon>
        <taxon>Mycobacteriales</taxon>
        <taxon>Corynebacteriaceae</taxon>
        <taxon>Corynebacterium</taxon>
    </lineage>
</organism>
<dbReference type="Proteomes" id="UP000185434">
    <property type="component" value="Chromosome"/>
</dbReference>